<dbReference type="EC" id="4.-.-.-" evidence="8"/>
<dbReference type="SFLD" id="SFLDS00029">
    <property type="entry name" value="Radical_SAM"/>
    <property type="match status" value="1"/>
</dbReference>
<dbReference type="PANTHER" id="PTHR43409:SF16">
    <property type="entry name" value="SLR0320 PROTEIN"/>
    <property type="match status" value="1"/>
</dbReference>
<dbReference type="PANTHER" id="PTHR43409">
    <property type="entry name" value="ANAEROBIC MAGNESIUM-PROTOPORPHYRIN IX MONOMETHYL ESTER CYCLASE-RELATED"/>
    <property type="match status" value="1"/>
</dbReference>
<dbReference type="EMBL" id="JAUSUR010000001">
    <property type="protein sequence ID" value="MDQ0359733.1"/>
    <property type="molecule type" value="Genomic_DNA"/>
</dbReference>
<protein>
    <submittedName>
        <fullName evidence="8">Anaerobic magnesium-protoporphyrin IX monomethyl ester cyclase</fullName>
        <ecNumber evidence="8">4.-.-.-</ecNumber>
    </submittedName>
</protein>
<evidence type="ECO:0000259" key="7">
    <source>
        <dbReference type="PROSITE" id="PS51918"/>
    </source>
</evidence>
<dbReference type="Gene3D" id="3.40.50.280">
    <property type="entry name" value="Cobalamin-binding domain"/>
    <property type="match status" value="1"/>
</dbReference>
<dbReference type="RefSeq" id="WP_307405096.1">
    <property type="nucleotide sequence ID" value="NZ_JAUSUR010000001.1"/>
</dbReference>
<evidence type="ECO:0000256" key="2">
    <source>
        <dbReference type="ARBA" id="ARBA00022691"/>
    </source>
</evidence>
<dbReference type="InterPro" id="IPR025288">
    <property type="entry name" value="DUF4080"/>
</dbReference>
<sequence length="553" mass="65833">MKILLTTLNAKYIHKNLALRWLYVASYCKENVDIKEYTIKDDIHRIAEELIGSDYDVVAFSVYIWNIEETRKIIKLIKQKCNKHIIVGGPEVSYESYYLINEGVNAISIGEGEVAFWQYIKNYEQNIQEEIVGIYTKEFPNTRFAYVDLDTNEQYESPYFLDIDKNEMGKRYFYFETSRGCPYNCEYCLSSVDGKVRLYSEAYIFSVLEKIAKSDIKIVKLLDRTFNVSPKRALKIARYMNEHCKNQIFQFEIVAETLSEELLDFFCNEADKKRFRFEIGVQSFHQPTLQAVGRIQNNERLKEVIERLQEAQVVMHVDLIAGLPYEGYELFQHSFNRLFDLHVDEIQLGILKLLKGTPLKRKHELYGFEYNTLPPYDIQKTLWLNHEELQLIHDAAHAVEKFYNSNTMRYTIDHILELGLYSDAFTLFVELGKRMNTLPHPYQPHQLFELMKQLSDGVDSEIVDGLLYFDYFKIFKQRPKLFLKTMITTEKRKEIINLFLKRDIIEEQKIYHYTYIDVVYYQNKCGYQLVLYNQKQQYPKRWFIDGEYIEVIE</sequence>
<dbReference type="SFLD" id="SFLDG01082">
    <property type="entry name" value="B12-binding_domain_containing"/>
    <property type="match status" value="1"/>
</dbReference>
<dbReference type="Gene3D" id="3.80.30.20">
    <property type="entry name" value="tm_1862 like domain"/>
    <property type="match status" value="1"/>
</dbReference>
<dbReference type="PROSITE" id="PS51918">
    <property type="entry name" value="RADICAL_SAM"/>
    <property type="match status" value="1"/>
</dbReference>
<comment type="caution">
    <text evidence="8">The sequence shown here is derived from an EMBL/GenBank/DDBJ whole genome shotgun (WGS) entry which is preliminary data.</text>
</comment>
<dbReference type="SUPFAM" id="SSF102114">
    <property type="entry name" value="Radical SAM enzymes"/>
    <property type="match status" value="1"/>
</dbReference>
<proteinExistence type="predicted"/>
<dbReference type="Pfam" id="PF13311">
    <property type="entry name" value="DUF4080"/>
    <property type="match status" value="1"/>
</dbReference>
<dbReference type="InterPro" id="IPR058240">
    <property type="entry name" value="rSAM_sf"/>
</dbReference>
<dbReference type="SMART" id="SM00729">
    <property type="entry name" value="Elp3"/>
    <property type="match status" value="1"/>
</dbReference>
<evidence type="ECO:0000313" key="9">
    <source>
        <dbReference type="Proteomes" id="UP001230220"/>
    </source>
</evidence>
<feature type="domain" description="Radical SAM core" evidence="7">
    <location>
        <begin position="167"/>
        <end position="400"/>
    </location>
</feature>
<evidence type="ECO:0000256" key="1">
    <source>
        <dbReference type="ARBA" id="ARBA00001966"/>
    </source>
</evidence>
<keyword evidence="2" id="KW-0949">S-adenosyl-L-methionine</keyword>
<dbReference type="Proteomes" id="UP001230220">
    <property type="component" value="Unassembled WGS sequence"/>
</dbReference>
<dbReference type="InterPro" id="IPR006158">
    <property type="entry name" value="Cobalamin-bd"/>
</dbReference>
<dbReference type="Pfam" id="PF02310">
    <property type="entry name" value="B12-binding"/>
    <property type="match status" value="1"/>
</dbReference>
<reference evidence="8 9" key="1">
    <citation type="submission" date="2023-07" db="EMBL/GenBank/DDBJ databases">
        <title>Genomic Encyclopedia of Type Strains, Phase IV (KMG-IV): sequencing the most valuable type-strain genomes for metagenomic binning, comparative biology and taxonomic classification.</title>
        <authorList>
            <person name="Goeker M."/>
        </authorList>
    </citation>
    <scope>NUCLEOTIDE SEQUENCE [LARGE SCALE GENOMIC DNA]</scope>
    <source>
        <strain evidence="8 9">DSM 16784</strain>
    </source>
</reference>
<keyword evidence="8" id="KW-0456">Lyase</keyword>
<organism evidence="8 9">
    <name type="scientific">Breznakia pachnodae</name>
    <dbReference type="NCBI Taxonomy" id="265178"/>
    <lineage>
        <taxon>Bacteria</taxon>
        <taxon>Bacillati</taxon>
        <taxon>Bacillota</taxon>
        <taxon>Erysipelotrichia</taxon>
        <taxon>Erysipelotrichales</taxon>
        <taxon>Erysipelotrichaceae</taxon>
        <taxon>Breznakia</taxon>
    </lineage>
</organism>
<keyword evidence="5" id="KW-0411">Iron-sulfur</keyword>
<accession>A0ABU0DYM2</accession>
<evidence type="ECO:0000256" key="4">
    <source>
        <dbReference type="ARBA" id="ARBA00023004"/>
    </source>
</evidence>
<evidence type="ECO:0000259" key="6">
    <source>
        <dbReference type="PROSITE" id="PS51332"/>
    </source>
</evidence>
<keyword evidence="4" id="KW-0408">Iron</keyword>
<gene>
    <name evidence="8" type="ORF">J2S15_000464</name>
</gene>
<dbReference type="GO" id="GO:0016829">
    <property type="term" value="F:lyase activity"/>
    <property type="evidence" value="ECO:0007669"/>
    <property type="project" value="UniProtKB-KW"/>
</dbReference>
<keyword evidence="3" id="KW-0479">Metal-binding</keyword>
<name>A0ABU0DYM2_9FIRM</name>
<dbReference type="Pfam" id="PF04055">
    <property type="entry name" value="Radical_SAM"/>
    <property type="match status" value="1"/>
</dbReference>
<evidence type="ECO:0000313" key="8">
    <source>
        <dbReference type="EMBL" id="MDQ0359733.1"/>
    </source>
</evidence>
<dbReference type="InterPro" id="IPR023404">
    <property type="entry name" value="rSAM_horseshoe"/>
</dbReference>
<evidence type="ECO:0000256" key="3">
    <source>
        <dbReference type="ARBA" id="ARBA00022723"/>
    </source>
</evidence>
<comment type="cofactor">
    <cofactor evidence="1">
        <name>[4Fe-4S] cluster</name>
        <dbReference type="ChEBI" id="CHEBI:49883"/>
    </cofactor>
</comment>
<dbReference type="InterPro" id="IPR051198">
    <property type="entry name" value="BchE-like"/>
</dbReference>
<feature type="domain" description="B12-binding" evidence="6">
    <location>
        <begin position="1"/>
        <end position="130"/>
    </location>
</feature>
<dbReference type="InterPro" id="IPR007197">
    <property type="entry name" value="rSAM"/>
</dbReference>
<keyword evidence="9" id="KW-1185">Reference proteome</keyword>
<evidence type="ECO:0000256" key="5">
    <source>
        <dbReference type="ARBA" id="ARBA00023014"/>
    </source>
</evidence>
<dbReference type="InterPro" id="IPR006638">
    <property type="entry name" value="Elp3/MiaA/NifB-like_rSAM"/>
</dbReference>
<dbReference type="PROSITE" id="PS51332">
    <property type="entry name" value="B12_BINDING"/>
    <property type="match status" value="1"/>
</dbReference>